<dbReference type="EMBL" id="JADFTS010000003">
    <property type="protein sequence ID" value="KAF9615994.1"/>
    <property type="molecule type" value="Genomic_DNA"/>
</dbReference>
<organism evidence="3 4">
    <name type="scientific">Coptis chinensis</name>
    <dbReference type="NCBI Taxonomy" id="261450"/>
    <lineage>
        <taxon>Eukaryota</taxon>
        <taxon>Viridiplantae</taxon>
        <taxon>Streptophyta</taxon>
        <taxon>Embryophyta</taxon>
        <taxon>Tracheophyta</taxon>
        <taxon>Spermatophyta</taxon>
        <taxon>Magnoliopsida</taxon>
        <taxon>Ranunculales</taxon>
        <taxon>Ranunculaceae</taxon>
        <taxon>Coptidoideae</taxon>
        <taxon>Coptis</taxon>
    </lineage>
</organism>
<keyword evidence="1" id="KW-0812">Transmembrane</keyword>
<accession>A0A835IFG6</accession>
<dbReference type="InterPro" id="IPR025521">
    <property type="entry name" value="Neprosin_propep"/>
</dbReference>
<dbReference type="PROSITE" id="PS52045">
    <property type="entry name" value="NEPROSIN_PEP_CD"/>
    <property type="match status" value="1"/>
</dbReference>
<dbReference type="Proteomes" id="UP000631114">
    <property type="component" value="Unassembled WGS sequence"/>
</dbReference>
<sequence>MVKIICLPWFGLEALMLLLAMAIVVVSDGGGGMFVSKHKFSEMNKKLKLLNRPAIKSIQSKDGDVIDCVDIYKQPALRNPALRNHTIQMKPSYDPTEVTEHTKEKQNSSTVMVPQIWHRSGSCPEGTVPIRRIKKRDLLRAESLDRFGRKNPTIANERRRNEYPYANKINGSHHIKEKENTAVLLTEGFRYSAAKADINIWNPGVEFDDEFSSAQIWLQNGAYNDYESVESGWIVNPKVYGDRRTRLFAYWTADASHKTGCFDHTCPGFVQTSSLIALGSAFDPVSGSGTYQYTVTLFLHKDPDTGNWWLRYGTDVDIGYFPAELFRALRYQANFVQWGGQVYSSRVGNSPHTATAMGSGSTERSEGWGCFMRQIRIRDNSFELKYPYFVDTYTDEYNCYHAFNFWEYTADPEFFFGGPGRNPLCP</sequence>
<dbReference type="InterPro" id="IPR053168">
    <property type="entry name" value="Glutamic_endopeptidase"/>
</dbReference>
<dbReference type="Gene3D" id="3.90.1320.10">
    <property type="entry name" value="Outer-capsid protein sigma 3, large lobe"/>
    <property type="match status" value="1"/>
</dbReference>
<dbReference type="AlphaFoldDB" id="A0A835IFG6"/>
<reference evidence="3 4" key="1">
    <citation type="submission" date="2020-10" db="EMBL/GenBank/DDBJ databases">
        <title>The Coptis chinensis genome and diversification of protoberbering-type alkaloids.</title>
        <authorList>
            <person name="Wang B."/>
            <person name="Shu S."/>
            <person name="Song C."/>
            <person name="Liu Y."/>
        </authorList>
    </citation>
    <scope>NUCLEOTIDE SEQUENCE [LARGE SCALE GENOMIC DNA]</scope>
    <source>
        <strain evidence="3">HL-2020</strain>
        <tissue evidence="3">Leaf</tissue>
    </source>
</reference>
<gene>
    <name evidence="3" type="ORF">IFM89_027933</name>
</gene>
<name>A0A835IFG6_9MAGN</name>
<keyword evidence="4" id="KW-1185">Reference proteome</keyword>
<evidence type="ECO:0000256" key="1">
    <source>
        <dbReference type="SAM" id="Phobius"/>
    </source>
</evidence>
<dbReference type="Pfam" id="PF03080">
    <property type="entry name" value="Neprosin"/>
    <property type="match status" value="1"/>
</dbReference>
<evidence type="ECO:0000259" key="2">
    <source>
        <dbReference type="PROSITE" id="PS52045"/>
    </source>
</evidence>
<protein>
    <recommendedName>
        <fullName evidence="2">Neprosin PEP catalytic domain-containing protein</fullName>
    </recommendedName>
</protein>
<comment type="caution">
    <text evidence="3">The sequence shown here is derived from an EMBL/GenBank/DDBJ whole genome shotgun (WGS) entry which is preliminary data.</text>
</comment>
<keyword evidence="1" id="KW-0472">Membrane</keyword>
<feature type="transmembrane region" description="Helical" evidence="1">
    <location>
        <begin position="15"/>
        <end position="36"/>
    </location>
</feature>
<proteinExistence type="predicted"/>
<feature type="domain" description="Neprosin PEP catalytic" evidence="2">
    <location>
        <begin position="168"/>
        <end position="426"/>
    </location>
</feature>
<evidence type="ECO:0000313" key="4">
    <source>
        <dbReference type="Proteomes" id="UP000631114"/>
    </source>
</evidence>
<dbReference type="Pfam" id="PF14365">
    <property type="entry name" value="Neprosin_AP"/>
    <property type="match status" value="1"/>
</dbReference>
<dbReference type="OrthoDB" id="1858978at2759"/>
<dbReference type="PANTHER" id="PTHR31589:SF111">
    <property type="entry name" value="NEPROSIN DOMAIN-CONTAINING PROTEIN"/>
    <property type="match status" value="1"/>
</dbReference>
<keyword evidence="1" id="KW-1133">Transmembrane helix</keyword>
<dbReference type="PANTHER" id="PTHR31589">
    <property type="entry name" value="PROTEIN, PUTATIVE (DUF239)-RELATED-RELATED"/>
    <property type="match status" value="1"/>
</dbReference>
<evidence type="ECO:0000313" key="3">
    <source>
        <dbReference type="EMBL" id="KAF9615994.1"/>
    </source>
</evidence>
<dbReference type="InterPro" id="IPR004314">
    <property type="entry name" value="Neprosin"/>
</dbReference>